<keyword evidence="2" id="KW-1185">Reference proteome</keyword>
<dbReference type="PANTHER" id="PTHR43845">
    <property type="entry name" value="BLR5969 PROTEIN"/>
    <property type="match status" value="1"/>
</dbReference>
<evidence type="ECO:0000313" key="1">
    <source>
        <dbReference type="EMBL" id="ASJ74471.1"/>
    </source>
</evidence>
<dbReference type="OrthoDB" id="580775at2"/>
<name>A0A2Z2NWU4_9GAMM</name>
<dbReference type="SUPFAM" id="SSF56801">
    <property type="entry name" value="Acetyl-CoA synthetase-like"/>
    <property type="match status" value="1"/>
</dbReference>
<gene>
    <name evidence="1" type="ORF">IMCC3135_21995</name>
</gene>
<proteinExistence type="predicted"/>
<dbReference type="RefSeq" id="WP_088919498.1">
    <property type="nucleotide sequence ID" value="NZ_CP018632.1"/>
</dbReference>
<dbReference type="InterPro" id="IPR042099">
    <property type="entry name" value="ANL_N_sf"/>
</dbReference>
<sequence length="427" mass="46751">MTNDNEAKLDVQHRAPVTAQIDDRECRAASERVTEQASRLRIMLQQAWTQPYYGKAYAGHSVESIQGVSDLEKLPVLRKQDLVDIQEKSPPFGGLLSAGAKPDYLFVSPGPIHEPGFMKPEFWRTQRALRAAGFQSGDIVHNTFSYHLTPGAWILDAGARAMGCAVIPAGNAAMELHVTTVFQYEATAYVGTPDFLKTLIEACLLADRGPLPLKKAVVSGGALTPGLRQFFQDSGLHVLQFYATAELGLIAYETEPSGLMVVDEDVIVEIVEPGTGIPAAVGEVGEVVVTTLRDDYPLVRFGTGDLSAFVDKPRQDGRTGPVLAGWLGRADEATKVRGMFVRPGQIASLCDRVKGLKRARLIISRTNEKDDVILFCEYSDDYIGRDTAEENQMIREVFRDICHLNTSISIVEPGTLSDDGKLIVDMR</sequence>
<dbReference type="InterPro" id="IPR045851">
    <property type="entry name" value="AMP-bd_C_sf"/>
</dbReference>
<dbReference type="GO" id="GO:0047475">
    <property type="term" value="F:phenylacetate-CoA ligase activity"/>
    <property type="evidence" value="ECO:0007669"/>
    <property type="project" value="UniProtKB-EC"/>
</dbReference>
<dbReference type="KEGG" id="gai:IMCC3135_21995"/>
<reference evidence="1 2" key="1">
    <citation type="submission" date="2016-12" db="EMBL/GenBank/DDBJ databases">
        <authorList>
            <person name="Song W.-J."/>
            <person name="Kurnit D.M."/>
        </authorList>
    </citation>
    <scope>NUCLEOTIDE SEQUENCE [LARGE SCALE GENOMIC DNA]</scope>
    <source>
        <strain evidence="1 2">IMCC3135</strain>
    </source>
</reference>
<dbReference type="Gene3D" id="3.40.50.12780">
    <property type="entry name" value="N-terminal domain of ligase-like"/>
    <property type="match status" value="1"/>
</dbReference>
<accession>A0A2Z2NWU4</accession>
<dbReference type="AlphaFoldDB" id="A0A2Z2NWU4"/>
<keyword evidence="1" id="KW-0436">Ligase</keyword>
<protein>
    <submittedName>
        <fullName evidence="1">Phenylacetate-coenzyme A ligase</fullName>
        <ecNumber evidence="1">6.2.1.30</ecNumber>
    </submittedName>
</protein>
<organism evidence="1 2">
    <name type="scientific">Granulosicoccus antarcticus IMCC3135</name>
    <dbReference type="NCBI Taxonomy" id="1192854"/>
    <lineage>
        <taxon>Bacteria</taxon>
        <taxon>Pseudomonadati</taxon>
        <taxon>Pseudomonadota</taxon>
        <taxon>Gammaproteobacteria</taxon>
        <taxon>Chromatiales</taxon>
        <taxon>Granulosicoccaceae</taxon>
        <taxon>Granulosicoccus</taxon>
    </lineage>
</organism>
<dbReference type="Gene3D" id="3.30.300.30">
    <property type="match status" value="1"/>
</dbReference>
<dbReference type="PANTHER" id="PTHR43845:SF1">
    <property type="entry name" value="BLR5969 PROTEIN"/>
    <property type="match status" value="1"/>
</dbReference>
<dbReference type="EMBL" id="CP018632">
    <property type="protein sequence ID" value="ASJ74471.1"/>
    <property type="molecule type" value="Genomic_DNA"/>
</dbReference>
<dbReference type="EC" id="6.2.1.30" evidence="1"/>
<dbReference type="Proteomes" id="UP000250079">
    <property type="component" value="Chromosome"/>
</dbReference>
<evidence type="ECO:0000313" key="2">
    <source>
        <dbReference type="Proteomes" id="UP000250079"/>
    </source>
</evidence>